<evidence type="ECO:0000256" key="1">
    <source>
        <dbReference type="ARBA" id="ARBA00005725"/>
    </source>
</evidence>
<dbReference type="PANTHER" id="PTHR47706:SF4">
    <property type="entry name" value="NMRA-LIKE DOMAIN-CONTAINING PROTEIN"/>
    <property type="match status" value="1"/>
</dbReference>
<proteinExistence type="inferred from homology"/>
<dbReference type="AlphaFoldDB" id="A0A6A6TB22"/>
<dbReference type="EMBL" id="MU004335">
    <property type="protein sequence ID" value="KAF2656517.1"/>
    <property type="molecule type" value="Genomic_DNA"/>
</dbReference>
<accession>A0A6A6TB22</accession>
<gene>
    <name evidence="5" type="ORF">K491DRAFT_777899</name>
</gene>
<dbReference type="SUPFAM" id="SSF51735">
    <property type="entry name" value="NAD(P)-binding Rossmann-fold domains"/>
    <property type="match status" value="1"/>
</dbReference>
<protein>
    <submittedName>
        <fullName evidence="5">NAD(P)-binding protein</fullName>
    </submittedName>
</protein>
<dbReference type="Gene3D" id="3.40.50.720">
    <property type="entry name" value="NAD(P)-binding Rossmann-like Domain"/>
    <property type="match status" value="1"/>
</dbReference>
<organism evidence="5 6">
    <name type="scientific">Lophiostoma macrostomum CBS 122681</name>
    <dbReference type="NCBI Taxonomy" id="1314788"/>
    <lineage>
        <taxon>Eukaryota</taxon>
        <taxon>Fungi</taxon>
        <taxon>Dikarya</taxon>
        <taxon>Ascomycota</taxon>
        <taxon>Pezizomycotina</taxon>
        <taxon>Dothideomycetes</taxon>
        <taxon>Pleosporomycetidae</taxon>
        <taxon>Pleosporales</taxon>
        <taxon>Lophiostomataceae</taxon>
        <taxon>Lophiostoma</taxon>
    </lineage>
</organism>
<name>A0A6A6TB22_9PLEO</name>
<dbReference type="OrthoDB" id="10000533at2759"/>
<evidence type="ECO:0000313" key="6">
    <source>
        <dbReference type="Proteomes" id="UP000799324"/>
    </source>
</evidence>
<dbReference type="GO" id="GO:0016491">
    <property type="term" value="F:oxidoreductase activity"/>
    <property type="evidence" value="ECO:0007669"/>
    <property type="project" value="UniProtKB-KW"/>
</dbReference>
<dbReference type="InterPro" id="IPR051609">
    <property type="entry name" value="NmrA/Isoflavone_reductase-like"/>
</dbReference>
<sequence length="323" mass="36646">MVKIAFAGGSGNVASEIIDVLVATKKHEILILTRKEVKDSSPDSRGITWIKADYESVESLTSVLQGVHTVFSFVTEQDGEDSPKQRRLVDAAIKAGVKRFAPSEWGSREIGPMSWYTYKGDMRRYLKELNKDQKVIEYSLFQCGMFTNYFTRPYPSSKHIMMMEAIIDLEKRRAILIEGGDNAIVTLTTVQDVAGVVARAVEYEGEWPEIGGIKGTDMASEPTIGELVAFGEKIRGDKPWNIKRIKNEEVEDLSWENDWIPRAEHPSIPPEQVDSISKFMWTRLLKAFSTECHHVSDEWNKLLPDYEVTQAEPFLRAVWEGKP</sequence>
<comment type="similarity">
    <text evidence="1">Belongs to the NmrA-type oxidoreductase family. Isoflavone reductase subfamily.</text>
</comment>
<evidence type="ECO:0000259" key="4">
    <source>
        <dbReference type="Pfam" id="PF05368"/>
    </source>
</evidence>
<dbReference type="Proteomes" id="UP000799324">
    <property type="component" value="Unassembled WGS sequence"/>
</dbReference>
<evidence type="ECO:0000256" key="2">
    <source>
        <dbReference type="ARBA" id="ARBA00022857"/>
    </source>
</evidence>
<dbReference type="PANTHER" id="PTHR47706">
    <property type="entry name" value="NMRA-LIKE FAMILY PROTEIN"/>
    <property type="match status" value="1"/>
</dbReference>
<feature type="domain" description="NmrA-like" evidence="4">
    <location>
        <begin position="3"/>
        <end position="215"/>
    </location>
</feature>
<dbReference type="InterPro" id="IPR036291">
    <property type="entry name" value="NAD(P)-bd_dom_sf"/>
</dbReference>
<evidence type="ECO:0000256" key="3">
    <source>
        <dbReference type="ARBA" id="ARBA00023002"/>
    </source>
</evidence>
<keyword evidence="2" id="KW-0521">NADP</keyword>
<keyword evidence="3" id="KW-0560">Oxidoreductase</keyword>
<dbReference type="Pfam" id="PF05368">
    <property type="entry name" value="NmrA"/>
    <property type="match status" value="1"/>
</dbReference>
<evidence type="ECO:0000313" key="5">
    <source>
        <dbReference type="EMBL" id="KAF2656517.1"/>
    </source>
</evidence>
<reference evidence="5" key="1">
    <citation type="journal article" date="2020" name="Stud. Mycol.">
        <title>101 Dothideomycetes genomes: a test case for predicting lifestyles and emergence of pathogens.</title>
        <authorList>
            <person name="Haridas S."/>
            <person name="Albert R."/>
            <person name="Binder M."/>
            <person name="Bloem J."/>
            <person name="Labutti K."/>
            <person name="Salamov A."/>
            <person name="Andreopoulos B."/>
            <person name="Baker S."/>
            <person name="Barry K."/>
            <person name="Bills G."/>
            <person name="Bluhm B."/>
            <person name="Cannon C."/>
            <person name="Castanera R."/>
            <person name="Culley D."/>
            <person name="Daum C."/>
            <person name="Ezra D."/>
            <person name="Gonzalez J."/>
            <person name="Henrissat B."/>
            <person name="Kuo A."/>
            <person name="Liang C."/>
            <person name="Lipzen A."/>
            <person name="Lutzoni F."/>
            <person name="Magnuson J."/>
            <person name="Mondo S."/>
            <person name="Nolan M."/>
            <person name="Ohm R."/>
            <person name="Pangilinan J."/>
            <person name="Park H.-J."/>
            <person name="Ramirez L."/>
            <person name="Alfaro M."/>
            <person name="Sun H."/>
            <person name="Tritt A."/>
            <person name="Yoshinaga Y."/>
            <person name="Zwiers L.-H."/>
            <person name="Turgeon B."/>
            <person name="Goodwin S."/>
            <person name="Spatafora J."/>
            <person name="Crous P."/>
            <person name="Grigoriev I."/>
        </authorList>
    </citation>
    <scope>NUCLEOTIDE SEQUENCE</scope>
    <source>
        <strain evidence="5">CBS 122681</strain>
    </source>
</reference>
<dbReference type="InterPro" id="IPR008030">
    <property type="entry name" value="NmrA-like"/>
</dbReference>
<keyword evidence="6" id="KW-1185">Reference proteome</keyword>